<keyword evidence="2" id="KW-1185">Reference proteome</keyword>
<dbReference type="EMBL" id="LNYC01000051">
    <property type="protein sequence ID" value="KTC98995.1"/>
    <property type="molecule type" value="Genomic_DNA"/>
</dbReference>
<dbReference type="OrthoDB" id="5637362at2"/>
<protein>
    <submittedName>
        <fullName evidence="1">Uncharacterized protein</fullName>
    </submittedName>
</protein>
<evidence type="ECO:0000313" key="1">
    <source>
        <dbReference type="EMBL" id="KTC98995.1"/>
    </source>
</evidence>
<sequence>MSTNPHVTEHAINQAKCAAWIMRIQNVNTERDIKQTLLDLLRAGNYAEFKDRRQTLLGDNHGQGFTWKPRFLGFWKFINTLFSWLFGEHKPGSPLFRALEPKIVYTPPEPLPVPENLEALLEHHQYYTPADFHQHLKAFAKTSPQSFIANYTSNWDALPEAGNDYRFLYMDVLVECLLKTTMPGNVLEQKAYVLQELLLALAADATSLPETYQKLQQQPPKPNNISNLELLERRLTEIPKSHMHPLVEHVARRGVEMLLLALPLTDEGKNEHLHEKSPFCKTIALLCTRILSIRSPELSEEQFAHLTAPVFPATPFGDYKYVSHGAFTLSLAFIRGGIEGALWTFFDAVNRRVIATEQQRAFVIARLQDIPERLVHTKENLLRLLDIIKTTPLNPMSGTQKEIEDQIKTRIEELLSPSSACSSSTAPNDCCSARALHGCGTFASPQSGTPPHTDPTPEAPGTEVPERGCQPNGHLAARG</sequence>
<dbReference type="AlphaFoldDB" id="A0A0W0TTA9"/>
<organism evidence="1 2">
    <name type="scientific">Legionella geestiana</name>
    <dbReference type="NCBI Taxonomy" id="45065"/>
    <lineage>
        <taxon>Bacteria</taxon>
        <taxon>Pseudomonadati</taxon>
        <taxon>Pseudomonadota</taxon>
        <taxon>Gammaproteobacteria</taxon>
        <taxon>Legionellales</taxon>
        <taxon>Legionellaceae</taxon>
        <taxon>Legionella</taxon>
    </lineage>
</organism>
<comment type="caution">
    <text evidence="1">The sequence shown here is derived from an EMBL/GenBank/DDBJ whole genome shotgun (WGS) entry which is preliminary data.</text>
</comment>
<proteinExistence type="predicted"/>
<reference evidence="1 2" key="1">
    <citation type="submission" date="2015-11" db="EMBL/GenBank/DDBJ databases">
        <title>Genomic analysis of 38 Legionella species identifies large and diverse effector repertoires.</title>
        <authorList>
            <person name="Burstein D."/>
            <person name="Amaro F."/>
            <person name="Zusman T."/>
            <person name="Lifshitz Z."/>
            <person name="Cohen O."/>
            <person name="Gilbert J.A."/>
            <person name="Pupko T."/>
            <person name="Shuman H.A."/>
            <person name="Segal G."/>
        </authorList>
    </citation>
    <scope>NUCLEOTIDE SEQUENCE [LARGE SCALE GENOMIC DNA]</scope>
    <source>
        <strain evidence="1 2">ATCC 49504</strain>
    </source>
</reference>
<dbReference type="Proteomes" id="UP000054785">
    <property type="component" value="Unassembled WGS sequence"/>
</dbReference>
<accession>A0A0W0TTA9</accession>
<name>A0A0W0TTA9_9GAMM</name>
<gene>
    <name evidence="1" type="ORF">Lgee_1261</name>
</gene>
<evidence type="ECO:0000313" key="2">
    <source>
        <dbReference type="Proteomes" id="UP000054785"/>
    </source>
</evidence>
<dbReference type="RefSeq" id="WP_028385979.1">
    <property type="nucleotide sequence ID" value="NZ_CAAAHN010000011.1"/>
</dbReference>